<evidence type="ECO:0000256" key="1">
    <source>
        <dbReference type="SAM" id="MobiDB-lite"/>
    </source>
</evidence>
<dbReference type="EMBL" id="BNEB01000005">
    <property type="protein sequence ID" value="GHI65216.1"/>
    <property type="molecule type" value="Genomic_DNA"/>
</dbReference>
<keyword evidence="2" id="KW-1133">Transmembrane helix</keyword>
<evidence type="ECO:0000313" key="3">
    <source>
        <dbReference type="EMBL" id="GHI65216.1"/>
    </source>
</evidence>
<feature type="compositionally biased region" description="Low complexity" evidence="1">
    <location>
        <begin position="17"/>
        <end position="40"/>
    </location>
</feature>
<name>A0ABQ3SAS4_9ACTN</name>
<dbReference type="Proteomes" id="UP000649259">
    <property type="component" value="Unassembled WGS sequence"/>
</dbReference>
<comment type="caution">
    <text evidence="3">The sequence shown here is derived from an EMBL/GenBank/DDBJ whole genome shotgun (WGS) entry which is preliminary data.</text>
</comment>
<reference evidence="4" key="1">
    <citation type="submission" date="2023-07" db="EMBL/GenBank/DDBJ databases">
        <title>Whole genome shotgun sequence of Streptomyces cacaoi subsp. asoensis NBRC 13813.</title>
        <authorList>
            <person name="Komaki H."/>
            <person name="Tamura T."/>
        </authorList>
    </citation>
    <scope>NUCLEOTIDE SEQUENCE [LARGE SCALE GENOMIC DNA]</scope>
    <source>
        <strain evidence="4">NBRC 13813</strain>
    </source>
</reference>
<feature type="compositionally biased region" description="Low complexity" evidence="1">
    <location>
        <begin position="73"/>
        <end position="97"/>
    </location>
</feature>
<feature type="transmembrane region" description="Helical" evidence="2">
    <location>
        <begin position="147"/>
        <end position="168"/>
    </location>
</feature>
<proteinExistence type="predicted"/>
<feature type="transmembrane region" description="Helical" evidence="2">
    <location>
        <begin position="174"/>
        <end position="195"/>
    </location>
</feature>
<gene>
    <name evidence="3" type="ORF">Saso_68660</name>
</gene>
<keyword evidence="4" id="KW-1185">Reference proteome</keyword>
<keyword evidence="2" id="KW-0472">Membrane</keyword>
<feature type="region of interest" description="Disordered" evidence="1">
    <location>
        <begin position="1"/>
        <end position="141"/>
    </location>
</feature>
<organism evidence="3 4">
    <name type="scientific">Streptomyces asoensis</name>
    <dbReference type="NCBI Taxonomy" id="249586"/>
    <lineage>
        <taxon>Bacteria</taxon>
        <taxon>Bacillati</taxon>
        <taxon>Actinomycetota</taxon>
        <taxon>Actinomycetes</taxon>
        <taxon>Kitasatosporales</taxon>
        <taxon>Streptomycetaceae</taxon>
        <taxon>Streptomyces</taxon>
    </lineage>
</organism>
<feature type="compositionally biased region" description="Low complexity" evidence="1">
    <location>
        <begin position="50"/>
        <end position="66"/>
    </location>
</feature>
<evidence type="ECO:0000313" key="4">
    <source>
        <dbReference type="Proteomes" id="UP000649259"/>
    </source>
</evidence>
<keyword evidence="2" id="KW-0812">Transmembrane</keyword>
<accession>A0ABQ3SAS4</accession>
<protein>
    <submittedName>
        <fullName evidence="3">Uncharacterized protein</fullName>
    </submittedName>
</protein>
<feature type="compositionally biased region" description="Low complexity" evidence="1">
    <location>
        <begin position="103"/>
        <end position="122"/>
    </location>
</feature>
<feature type="transmembrane region" description="Helical" evidence="2">
    <location>
        <begin position="202"/>
        <end position="219"/>
    </location>
</feature>
<evidence type="ECO:0000256" key="2">
    <source>
        <dbReference type="SAM" id="Phobius"/>
    </source>
</evidence>
<sequence length="220" mass="21362">MRARTDSDPQDGIHGGPRAAIPRTTAPTAPTAAPARPVPTDESPAPTGEPAATNGPTRPAAAPAPGEARDTVAPAATAALTPEAPALTPEAPALTPEAPAPDAPALAPDAAPAPGAADAEAGAGPGGAGDVDPDEEYGPEDARRARWTAAGTGALLTLAGLAASLMRLTGSSPAFVPAAYACGAAVCAVAALLGSRGRTRRALWLLIAGVMVMAIGDQAD</sequence>